<comment type="caution">
    <text evidence="2">The sequence shown here is derived from an EMBL/GenBank/DDBJ whole genome shotgun (WGS) entry which is preliminary data.</text>
</comment>
<organism evidence="2 3">
    <name type="scientific">Verticillium longisporum</name>
    <name type="common">Verticillium dahliae var. longisporum</name>
    <dbReference type="NCBI Taxonomy" id="100787"/>
    <lineage>
        <taxon>Eukaryota</taxon>
        <taxon>Fungi</taxon>
        <taxon>Dikarya</taxon>
        <taxon>Ascomycota</taxon>
        <taxon>Pezizomycotina</taxon>
        <taxon>Sordariomycetes</taxon>
        <taxon>Hypocreomycetidae</taxon>
        <taxon>Glomerellales</taxon>
        <taxon>Plectosphaerellaceae</taxon>
        <taxon>Verticillium</taxon>
    </lineage>
</organism>
<proteinExistence type="predicted"/>
<protein>
    <submittedName>
        <fullName evidence="2">Uncharacterized protein</fullName>
    </submittedName>
</protein>
<dbReference type="Proteomes" id="UP000689129">
    <property type="component" value="Unassembled WGS sequence"/>
</dbReference>
<feature type="transmembrane region" description="Helical" evidence="1">
    <location>
        <begin position="33"/>
        <end position="52"/>
    </location>
</feature>
<reference evidence="2" key="1">
    <citation type="journal article" date="2021" name="Mol. Plant Pathol.">
        <title>A 20-kb lineage-specific genomic region tames virulence in pathogenic amphidiploid Verticillium longisporum.</title>
        <authorList>
            <person name="Harting R."/>
            <person name="Starke J."/>
            <person name="Kusch H."/>
            <person name="Poggeler S."/>
            <person name="Maurus I."/>
            <person name="Schluter R."/>
            <person name="Landesfeind M."/>
            <person name="Bulla I."/>
            <person name="Nowrousian M."/>
            <person name="de Jonge R."/>
            <person name="Stahlhut G."/>
            <person name="Hoff K.J."/>
            <person name="Asshauer K.P."/>
            <person name="Thurmer A."/>
            <person name="Stanke M."/>
            <person name="Daniel R."/>
            <person name="Morgenstern B."/>
            <person name="Thomma B.P.H.J."/>
            <person name="Kronstad J.W."/>
            <person name="Braus-Stromeyer S.A."/>
            <person name="Braus G.H."/>
        </authorList>
    </citation>
    <scope>NUCLEOTIDE SEQUENCE</scope>
    <source>
        <strain evidence="2">Vl32</strain>
    </source>
</reference>
<keyword evidence="1" id="KW-0472">Membrane</keyword>
<sequence length="86" mass="9599">MIFLPGTFTATLFSMPWFEDLAGNGNATIQMKVYTILTVLLTAGVISGWRVWCRIRRKRRIQEISAQIDNKLEGRAISGGVENTPA</sequence>
<dbReference type="OrthoDB" id="3561681at2759"/>
<gene>
    <name evidence="2" type="ORF">HYQ45_017121</name>
</gene>
<keyword evidence="1" id="KW-0812">Transmembrane</keyword>
<evidence type="ECO:0000313" key="2">
    <source>
        <dbReference type="EMBL" id="KAG7112746.1"/>
    </source>
</evidence>
<accession>A0A8I2Z3P0</accession>
<evidence type="ECO:0000313" key="3">
    <source>
        <dbReference type="Proteomes" id="UP000689129"/>
    </source>
</evidence>
<dbReference type="AlphaFoldDB" id="A0A8I2Z3P0"/>
<keyword evidence="1" id="KW-1133">Transmembrane helix</keyword>
<dbReference type="EMBL" id="JAEMWZ010000546">
    <property type="protein sequence ID" value="KAG7112746.1"/>
    <property type="molecule type" value="Genomic_DNA"/>
</dbReference>
<name>A0A8I2Z3P0_VERLO</name>
<evidence type="ECO:0000256" key="1">
    <source>
        <dbReference type="SAM" id="Phobius"/>
    </source>
</evidence>